<dbReference type="STRING" id="1399860.A0A2C5XY30"/>
<dbReference type="GO" id="GO:0006508">
    <property type="term" value="P:proteolysis"/>
    <property type="evidence" value="ECO:0007669"/>
    <property type="project" value="UniProtKB-KW"/>
</dbReference>
<evidence type="ECO:0000256" key="4">
    <source>
        <dbReference type="ARBA" id="ARBA00022723"/>
    </source>
</evidence>
<feature type="signal peptide" evidence="10">
    <location>
        <begin position="1"/>
        <end position="17"/>
    </location>
</feature>
<organism evidence="12 13">
    <name type="scientific">Ophiocordyceps australis</name>
    <dbReference type="NCBI Taxonomy" id="1399860"/>
    <lineage>
        <taxon>Eukaryota</taxon>
        <taxon>Fungi</taxon>
        <taxon>Dikarya</taxon>
        <taxon>Ascomycota</taxon>
        <taxon>Pezizomycotina</taxon>
        <taxon>Sordariomycetes</taxon>
        <taxon>Hypocreomycetidae</taxon>
        <taxon>Hypocreales</taxon>
        <taxon>Ophiocordycipitaceae</taxon>
        <taxon>Ophiocordyceps</taxon>
    </lineage>
</organism>
<evidence type="ECO:0000256" key="3">
    <source>
        <dbReference type="ARBA" id="ARBA00022670"/>
    </source>
</evidence>
<proteinExistence type="inferred from homology"/>
<evidence type="ECO:0000256" key="1">
    <source>
        <dbReference type="ARBA" id="ARBA00003174"/>
    </source>
</evidence>
<evidence type="ECO:0000256" key="7">
    <source>
        <dbReference type="ARBA" id="ARBA00022833"/>
    </source>
</evidence>
<evidence type="ECO:0000259" key="11">
    <source>
        <dbReference type="Pfam" id="PF05572"/>
    </source>
</evidence>
<evidence type="ECO:0000256" key="6">
    <source>
        <dbReference type="ARBA" id="ARBA00022801"/>
    </source>
</evidence>
<protein>
    <recommendedName>
        <fullName evidence="11">Peptidase M43 pregnancy-associated plasma-A domain-containing protein</fullName>
    </recommendedName>
</protein>
<evidence type="ECO:0000256" key="8">
    <source>
        <dbReference type="ARBA" id="ARBA00023049"/>
    </source>
</evidence>
<dbReference type="AlphaFoldDB" id="A0A2C5XY30"/>
<dbReference type="CDD" id="cd04275">
    <property type="entry name" value="ZnMc_pappalysin_like"/>
    <property type="match status" value="1"/>
</dbReference>
<dbReference type="InterPro" id="IPR008754">
    <property type="entry name" value="Peptidase_M43"/>
</dbReference>
<keyword evidence="8" id="KW-0482">Metalloprotease</keyword>
<keyword evidence="5 10" id="KW-0732">Signal</keyword>
<gene>
    <name evidence="12" type="ORF">CDD81_1858</name>
</gene>
<accession>A0A2C5XY30</accession>
<comment type="similarity">
    <text evidence="2">Belongs to the peptidase M43B family.</text>
</comment>
<keyword evidence="4" id="KW-0479">Metal-binding</keyword>
<keyword evidence="7" id="KW-0862">Zinc</keyword>
<dbReference type="EMBL" id="NJET01000153">
    <property type="protein sequence ID" value="PHH60303.1"/>
    <property type="molecule type" value="Genomic_DNA"/>
</dbReference>
<dbReference type="PANTHER" id="PTHR47466:SF1">
    <property type="entry name" value="METALLOPROTEASE MEP1 (AFU_ORTHOLOGUE AFUA_1G07730)-RELATED"/>
    <property type="match status" value="1"/>
</dbReference>
<dbReference type="GO" id="GO:0008237">
    <property type="term" value="F:metallopeptidase activity"/>
    <property type="evidence" value="ECO:0007669"/>
    <property type="project" value="UniProtKB-KW"/>
</dbReference>
<evidence type="ECO:0000313" key="13">
    <source>
        <dbReference type="Proteomes" id="UP000226192"/>
    </source>
</evidence>
<dbReference type="OrthoDB" id="536211at2759"/>
<dbReference type="PROSITE" id="PS51257">
    <property type="entry name" value="PROKAR_LIPOPROTEIN"/>
    <property type="match status" value="1"/>
</dbReference>
<dbReference type="Pfam" id="PF05572">
    <property type="entry name" value="Peptidase_M43"/>
    <property type="match status" value="1"/>
</dbReference>
<sequence>MKLLLAHLAVFVAAIGAQSTLSGSSCGMKPNEDQMAVQRAVAAAERSAPPAAGDAAMAISVDTWFHVVAKSTEAKDGWISDEHLHAQVAQINRDYAPSNISFTLAGINRIVNASWSTWVPWDSSPATSLEMGQALRKGNYSTLNIYFVTNMTAPNLLGWCNYPCANCDKGRKLAQDGCVVMYDTVPGGSRSNANTGKMATHEIGHWFHLFHTFENGCSGDGDFVDDTPYVARPNFGCPQGVESCGEACLKHTIQESLCGPDPIHNYMDYTDE</sequence>
<dbReference type="Gene3D" id="3.40.390.10">
    <property type="entry name" value="Collagenase (Catalytic Domain)"/>
    <property type="match status" value="1"/>
</dbReference>
<comment type="caution">
    <text evidence="12">The sequence shown here is derived from an EMBL/GenBank/DDBJ whole genome shotgun (WGS) entry which is preliminary data.</text>
</comment>
<keyword evidence="6" id="KW-0378">Hydrolase</keyword>
<feature type="domain" description="Peptidase M43 pregnancy-associated plasma-A" evidence="11">
    <location>
        <begin position="189"/>
        <end position="253"/>
    </location>
</feature>
<dbReference type="InterPro" id="IPR024079">
    <property type="entry name" value="MetalloPept_cat_dom_sf"/>
</dbReference>
<feature type="chain" id="PRO_5013129761" description="Peptidase M43 pregnancy-associated plasma-A domain-containing protein" evidence="10">
    <location>
        <begin position="18"/>
        <end position="272"/>
    </location>
</feature>
<comment type="function">
    <text evidence="1">Secreted metalloproteinase that allows assimilation of proteinaceous substrates.</text>
</comment>
<keyword evidence="9" id="KW-1015">Disulfide bond</keyword>
<dbReference type="SUPFAM" id="SSF55486">
    <property type="entry name" value="Metalloproteases ('zincins'), catalytic domain"/>
    <property type="match status" value="1"/>
</dbReference>
<evidence type="ECO:0000256" key="5">
    <source>
        <dbReference type="ARBA" id="ARBA00022729"/>
    </source>
</evidence>
<keyword evidence="13" id="KW-1185">Reference proteome</keyword>
<dbReference type="Proteomes" id="UP000226192">
    <property type="component" value="Unassembled WGS sequence"/>
</dbReference>
<reference evidence="12 13" key="1">
    <citation type="submission" date="2017-06" db="EMBL/GenBank/DDBJ databases">
        <title>Ant-infecting Ophiocordyceps genomes reveal a high diversity of potential behavioral manipulation genes and a possible major role for enterotoxins.</title>
        <authorList>
            <person name="De Bekker C."/>
            <person name="Evans H.C."/>
            <person name="Brachmann A."/>
            <person name="Hughes D.P."/>
        </authorList>
    </citation>
    <scope>NUCLEOTIDE SEQUENCE [LARGE SCALE GENOMIC DNA]</scope>
    <source>
        <strain evidence="12 13">Map64</strain>
    </source>
</reference>
<dbReference type="GO" id="GO:0046872">
    <property type="term" value="F:metal ion binding"/>
    <property type="evidence" value="ECO:0007669"/>
    <property type="project" value="UniProtKB-KW"/>
</dbReference>
<evidence type="ECO:0000256" key="2">
    <source>
        <dbReference type="ARBA" id="ARBA00008721"/>
    </source>
</evidence>
<evidence type="ECO:0000256" key="9">
    <source>
        <dbReference type="ARBA" id="ARBA00023157"/>
    </source>
</evidence>
<keyword evidence="3" id="KW-0645">Protease</keyword>
<dbReference type="PANTHER" id="PTHR47466">
    <property type="match status" value="1"/>
</dbReference>
<evidence type="ECO:0000313" key="12">
    <source>
        <dbReference type="EMBL" id="PHH60303.1"/>
    </source>
</evidence>
<name>A0A2C5XY30_9HYPO</name>
<evidence type="ECO:0000256" key="10">
    <source>
        <dbReference type="SAM" id="SignalP"/>
    </source>
</evidence>